<accession>A0A7R9IXS3</accession>
<dbReference type="Pfam" id="PF10291">
    <property type="entry name" value="muHD"/>
    <property type="match status" value="1"/>
</dbReference>
<dbReference type="GO" id="GO:0005886">
    <property type="term" value="C:plasma membrane"/>
    <property type="evidence" value="ECO:0007669"/>
    <property type="project" value="TreeGrafter"/>
</dbReference>
<protein>
    <submittedName>
        <fullName evidence="5">(California timema) hypothetical protein</fullName>
    </submittedName>
</protein>
<dbReference type="PANTHER" id="PTHR23065:SF15">
    <property type="entry name" value="AT02057P"/>
    <property type="match status" value="1"/>
</dbReference>
<reference evidence="5" key="1">
    <citation type="submission" date="2020-11" db="EMBL/GenBank/DDBJ databases">
        <authorList>
            <person name="Tran Van P."/>
        </authorList>
    </citation>
    <scope>NUCLEOTIDE SEQUENCE</scope>
</reference>
<sequence length="527" mass="57394">MRDHSQSNAESSVFEFSMGALTALLRRQSEQNPSASYFNVDILKYRIKSKVGAGSCPFQLVAYWKCEQSHTDLKVDYKYNSHAMASPSPLLNLTIAVPNEEVLSVVARDKVSQEEMSVLVYYGDLLLLSISFLDKVFHIIELGPQLFASALSGGYTKVLLIGQTECSSMERPICGSCEGPGWELASTGGGLSGSSALAAAGSTQTAASLSTGRTKWACRKQLAITAGLTALQLATIPSMALNMLSHAYPMLGISFVTASGLWWESYVTPKDATPAPYVIPKGAAPAPCVIPKGAAPAPCVIPKCAALLDLVRESIYVMGILIQNIANGKIKERLFTEDPMTLTFSKAKDIAEQVVANSELFTNIIGVKIKEEPEIIKVVESRAQGTSQKLSVRPPCKYMITTSGEHSQFQLFNMIVENQGTPLVLATVKLQNKYFSGEIDSGATFTAIAKSMYMESFSEKPLRQTNQTLRYSQHIVKPLGCCFIEVMYKQKTSVIEFHVVPEGGPLLLVRDFMKTFGFEVSNTSHDI</sequence>
<name>A0A7R9IXS3_TIMCA</name>
<comment type="subcellular location">
    <subcellularLocation>
        <location evidence="3">Membrane</location>
        <location evidence="3">Coated pit</location>
    </subcellularLocation>
</comment>
<dbReference type="GO" id="GO:0048268">
    <property type="term" value="P:clathrin coat assembly"/>
    <property type="evidence" value="ECO:0007669"/>
    <property type="project" value="TreeGrafter"/>
</dbReference>
<dbReference type="AlphaFoldDB" id="A0A7R9IXS3"/>
<feature type="domain" description="Muniscin C-terminal" evidence="4">
    <location>
        <begin position="9"/>
        <end position="100"/>
    </location>
</feature>
<proteinExistence type="predicted"/>
<evidence type="ECO:0000256" key="2">
    <source>
        <dbReference type="ARBA" id="ARBA00023176"/>
    </source>
</evidence>
<dbReference type="InterPro" id="IPR018808">
    <property type="entry name" value="Muniscin_C"/>
</dbReference>
<dbReference type="PANTHER" id="PTHR23065">
    <property type="entry name" value="PROLINE-SERINE-THREONINE PHOSPHATASE INTERACTING PROTEIN 1"/>
    <property type="match status" value="1"/>
</dbReference>
<organism evidence="5">
    <name type="scientific">Timema californicum</name>
    <name type="common">California timema</name>
    <name type="synonym">Walking stick</name>
    <dbReference type="NCBI Taxonomy" id="61474"/>
    <lineage>
        <taxon>Eukaryota</taxon>
        <taxon>Metazoa</taxon>
        <taxon>Ecdysozoa</taxon>
        <taxon>Arthropoda</taxon>
        <taxon>Hexapoda</taxon>
        <taxon>Insecta</taxon>
        <taxon>Pterygota</taxon>
        <taxon>Neoptera</taxon>
        <taxon>Polyneoptera</taxon>
        <taxon>Phasmatodea</taxon>
        <taxon>Timematodea</taxon>
        <taxon>Timematoidea</taxon>
        <taxon>Timematidae</taxon>
        <taxon>Timema</taxon>
    </lineage>
</organism>
<dbReference type="GO" id="GO:0005905">
    <property type="term" value="C:clathrin-coated pit"/>
    <property type="evidence" value="ECO:0007669"/>
    <property type="project" value="UniProtKB-KW"/>
</dbReference>
<evidence type="ECO:0000259" key="4">
    <source>
        <dbReference type="Pfam" id="PF10291"/>
    </source>
</evidence>
<evidence type="ECO:0000256" key="3">
    <source>
        <dbReference type="ARBA" id="ARBA00037878"/>
    </source>
</evidence>
<dbReference type="InterPro" id="IPR021109">
    <property type="entry name" value="Peptidase_aspartic_dom_sf"/>
</dbReference>
<evidence type="ECO:0000256" key="1">
    <source>
        <dbReference type="ARBA" id="ARBA00022583"/>
    </source>
</evidence>
<dbReference type="EMBL" id="OE179487">
    <property type="protein sequence ID" value="CAD7568933.1"/>
    <property type="molecule type" value="Genomic_DNA"/>
</dbReference>
<keyword evidence="2" id="KW-0472">Membrane</keyword>
<dbReference type="GO" id="GO:0072583">
    <property type="term" value="P:clathrin-dependent endocytosis"/>
    <property type="evidence" value="ECO:0007669"/>
    <property type="project" value="TreeGrafter"/>
</dbReference>
<dbReference type="GO" id="GO:0030136">
    <property type="term" value="C:clathrin-coated vesicle"/>
    <property type="evidence" value="ECO:0007669"/>
    <property type="project" value="TreeGrafter"/>
</dbReference>
<gene>
    <name evidence="5" type="ORF">TCMB3V08_LOCUS1683</name>
</gene>
<evidence type="ECO:0000313" key="5">
    <source>
        <dbReference type="EMBL" id="CAD7568933.1"/>
    </source>
</evidence>
<keyword evidence="1" id="KW-0254">Endocytosis</keyword>
<dbReference type="Gene3D" id="2.40.70.10">
    <property type="entry name" value="Acid Proteases"/>
    <property type="match status" value="1"/>
</dbReference>
<keyword evidence="2" id="KW-0168">Coated pit</keyword>